<dbReference type="GO" id="GO:0016491">
    <property type="term" value="F:oxidoreductase activity"/>
    <property type="evidence" value="ECO:0007669"/>
    <property type="project" value="InterPro"/>
</dbReference>
<dbReference type="InterPro" id="IPR036188">
    <property type="entry name" value="FAD/NAD-bd_sf"/>
</dbReference>
<dbReference type="EMBL" id="CP133620">
    <property type="protein sequence ID" value="WMV48056.1"/>
    <property type="molecule type" value="Genomic_DNA"/>
</dbReference>
<name>A0AAF0UN15_SOLVR</name>
<accession>A0AAF0UN15</accession>
<dbReference type="AlphaFoldDB" id="A0AAF0UN15"/>
<evidence type="ECO:0000313" key="3">
    <source>
        <dbReference type="Proteomes" id="UP001234989"/>
    </source>
</evidence>
<keyword evidence="3" id="KW-1185">Reference proteome</keyword>
<dbReference type="Gene3D" id="3.50.50.60">
    <property type="entry name" value="FAD/NAD(P)-binding domain"/>
    <property type="match status" value="1"/>
</dbReference>
<proteinExistence type="predicted"/>
<dbReference type="CDD" id="cd02440">
    <property type="entry name" value="AdoMet_MTases"/>
    <property type="match status" value="1"/>
</dbReference>
<protein>
    <recommendedName>
        <fullName evidence="1">Amine oxidase domain-containing protein</fullName>
    </recommendedName>
</protein>
<dbReference type="PANTHER" id="PTHR43675">
    <property type="entry name" value="ARSENITE METHYLTRANSFERASE"/>
    <property type="match status" value="1"/>
</dbReference>
<feature type="domain" description="Amine oxidase" evidence="1">
    <location>
        <begin position="118"/>
        <end position="223"/>
    </location>
</feature>
<dbReference type="Proteomes" id="UP001234989">
    <property type="component" value="Chromosome 9"/>
</dbReference>
<organism evidence="2 3">
    <name type="scientific">Solanum verrucosum</name>
    <dbReference type="NCBI Taxonomy" id="315347"/>
    <lineage>
        <taxon>Eukaryota</taxon>
        <taxon>Viridiplantae</taxon>
        <taxon>Streptophyta</taxon>
        <taxon>Embryophyta</taxon>
        <taxon>Tracheophyta</taxon>
        <taxon>Spermatophyta</taxon>
        <taxon>Magnoliopsida</taxon>
        <taxon>eudicotyledons</taxon>
        <taxon>Gunneridae</taxon>
        <taxon>Pentapetalae</taxon>
        <taxon>asterids</taxon>
        <taxon>lamiids</taxon>
        <taxon>Solanales</taxon>
        <taxon>Solanaceae</taxon>
        <taxon>Solanoideae</taxon>
        <taxon>Solaneae</taxon>
        <taxon>Solanum</taxon>
    </lineage>
</organism>
<sequence>MNWQNLVSVVVYEKEHYLGGHAKTVTVDGVDLDLGFMVFNRVTYPNMMEFFEGLGVDMEIADMSFSVSLDQGLGCEWSTRNGFSSFYLEALDNNPDIHHNETLGQFIESHGYSELFQKAYLIPISASIWSCPIARVLGFSAYYILSFFHGHHLLQLFGLSQLLTVRWQSHINKVKEELEKRGCQIRTGCEVRSVSTNEEGCTITCNNGANEIFDGCIMATHAPDTLDMLGKEATFDETRILGTFQYVHSDTFLHRDKTFLPRDPAAWSACNFLGTINNRGCATYWLNIIQNLGDSKLSYLVTLDPPHTPEHTLLKWRTSHPVPSVAASKASRELHQIQGKRGIWFCGVYQGYGFHANGLKAGMVIADGMLRRSCSIRDNPKHMVPTWPETGARLIVTRFFKSFIQTGCLILLEGGGTIFTFQGTDKKCSLKVSLRVHSTQFYWKVATETDIGLADTFIHGDFSFVDKHEGLLNFFMIYVANRDLKASVKTFSKKSSRGWWTPLLFTAGLSSAKYFIRHVSNRNTLTQARRNISHHYDLSNEHFPLFLDETMTYSCAIFKSEDEDLKDAQLRKISLLIRKAKISKEHHILEIGFGWGSLAVEVVKQTGCKYTGITLSEQQLEYAQLKVEQAGLQDQITFILCDYRQIPNKDKYDRIISVEMLEHVGHDFIGEFFSCCETALAEDGLLVLQFISIPDQRYDDHRHSTDFLREYIFPGGSFHALSQVTSAMTAASRLCVEHLENIGSHYYLRCWRKNLLKNKSQIRALGFDDKFIRTWEYYFDYCAAGFKTCTIGDYQIVFSRPGNIATFGDPYNVTVPSPC</sequence>
<evidence type="ECO:0000259" key="1">
    <source>
        <dbReference type="Pfam" id="PF01593"/>
    </source>
</evidence>
<dbReference type="Gene3D" id="3.30.70.1990">
    <property type="match status" value="1"/>
</dbReference>
<dbReference type="InterPro" id="IPR002937">
    <property type="entry name" value="Amino_oxidase"/>
</dbReference>
<reference evidence="2" key="1">
    <citation type="submission" date="2023-08" db="EMBL/GenBank/DDBJ databases">
        <title>A de novo genome assembly of Solanum verrucosum Schlechtendal, a Mexican diploid species geographically isolated from the other diploid A-genome species in potato relatives.</title>
        <authorList>
            <person name="Hosaka K."/>
        </authorList>
    </citation>
    <scope>NUCLEOTIDE SEQUENCE</scope>
    <source>
        <tissue evidence="2">Young leaves</tissue>
    </source>
</reference>
<dbReference type="SUPFAM" id="SSF51905">
    <property type="entry name" value="FAD/NAD(P)-binding domain"/>
    <property type="match status" value="1"/>
</dbReference>
<dbReference type="InterPro" id="IPR026669">
    <property type="entry name" value="Arsenite_MeTrfase-like"/>
</dbReference>
<gene>
    <name evidence="2" type="ORF">MTR67_041441</name>
</gene>
<dbReference type="Gene3D" id="1.10.405.20">
    <property type="match status" value="1"/>
</dbReference>
<dbReference type="Pfam" id="PF02353">
    <property type="entry name" value="CMAS"/>
    <property type="match status" value="1"/>
</dbReference>
<dbReference type="GO" id="GO:0008168">
    <property type="term" value="F:methyltransferase activity"/>
    <property type="evidence" value="ECO:0007669"/>
    <property type="project" value="TreeGrafter"/>
</dbReference>
<dbReference type="InterPro" id="IPR029063">
    <property type="entry name" value="SAM-dependent_MTases_sf"/>
</dbReference>
<dbReference type="SUPFAM" id="SSF53335">
    <property type="entry name" value="S-adenosyl-L-methionine-dependent methyltransferases"/>
    <property type="match status" value="1"/>
</dbReference>
<evidence type="ECO:0000313" key="2">
    <source>
        <dbReference type="EMBL" id="WMV48056.1"/>
    </source>
</evidence>
<dbReference type="Gene3D" id="3.40.50.150">
    <property type="entry name" value="Vaccinia Virus protein VP39"/>
    <property type="match status" value="1"/>
</dbReference>
<dbReference type="Pfam" id="PF13450">
    <property type="entry name" value="NAD_binding_8"/>
    <property type="match status" value="1"/>
</dbReference>
<dbReference type="PANTHER" id="PTHR43675:SF29">
    <property type="entry name" value="TUBERCULOSTEARIC ACID METHYLTRANSFERASE UFAA1-LIKE ISOFORM X1"/>
    <property type="match status" value="1"/>
</dbReference>
<dbReference type="Pfam" id="PF01593">
    <property type="entry name" value="Amino_oxidase"/>
    <property type="match status" value="1"/>
</dbReference>